<evidence type="ECO:0000313" key="2">
    <source>
        <dbReference type="Proteomes" id="UP000019763"/>
    </source>
</evidence>
<dbReference type="EMBL" id="AFNH02000708">
    <property type="protein sequence ID" value="EZG58482.1"/>
    <property type="molecule type" value="Genomic_DNA"/>
</dbReference>
<protein>
    <submittedName>
        <fullName evidence="1">Uncharacterized protein</fullName>
    </submittedName>
</protein>
<comment type="caution">
    <text evidence="1">The sequence shown here is derived from an EMBL/GenBank/DDBJ whole genome shotgun (WGS) entry which is preliminary data.</text>
</comment>
<organism evidence="1 2">
    <name type="scientific">Gregarina niphandrodes</name>
    <name type="common">Septate eugregarine</name>
    <dbReference type="NCBI Taxonomy" id="110365"/>
    <lineage>
        <taxon>Eukaryota</taxon>
        <taxon>Sar</taxon>
        <taxon>Alveolata</taxon>
        <taxon>Apicomplexa</taxon>
        <taxon>Conoidasida</taxon>
        <taxon>Gregarinasina</taxon>
        <taxon>Eugregarinorida</taxon>
        <taxon>Gregarinidae</taxon>
        <taxon>Gregarina</taxon>
    </lineage>
</organism>
<keyword evidence="2" id="KW-1185">Reference proteome</keyword>
<name>A0A023B551_GRENI</name>
<evidence type="ECO:0000313" key="1">
    <source>
        <dbReference type="EMBL" id="EZG58482.1"/>
    </source>
</evidence>
<gene>
    <name evidence="1" type="ORF">GNI_094580</name>
</gene>
<dbReference type="GeneID" id="22913371"/>
<dbReference type="VEuPathDB" id="CryptoDB:GNI_094580"/>
<dbReference type="Proteomes" id="UP000019763">
    <property type="component" value="Unassembled WGS sequence"/>
</dbReference>
<proteinExistence type="predicted"/>
<reference evidence="1" key="1">
    <citation type="submission" date="2013-12" db="EMBL/GenBank/DDBJ databases">
        <authorList>
            <person name="Omoto C.K."/>
            <person name="Sibley D."/>
            <person name="Venepally P."/>
            <person name="Hadjithomas M."/>
            <person name="Karamycheva S."/>
            <person name="Brunk B."/>
            <person name="Roos D."/>
            <person name="Caler E."/>
            <person name="Lorenzi H."/>
        </authorList>
    </citation>
    <scope>NUCLEOTIDE SEQUENCE</scope>
</reference>
<dbReference type="RefSeq" id="XP_011130955.1">
    <property type="nucleotide sequence ID" value="XM_011132653.1"/>
</dbReference>
<accession>A0A023B551</accession>
<sequence length="785" mass="87372">MKAISCIESIGVVPEGLVAWLMNADGTEPSVRGCEATLLTLADRTQEAKVQFVVAAPKGAIRKLIEAANQGDSHSQALLIEDNGFNWLEQCSKVFMWSPRGESNTMGETLAMRELKAYFDSVDPHGNWTYISDQICRDSVGLDMSQVRKALKKVGSLKEEEPLAVTGCRRLTPGELKDLRRCVPEEWLTLLQDPLPKSRSESGLGCGLARWVRDRPRTAIGSAVIGGLALYLIYYFSSGGSEGGSPQADGSNMPDLDPRAEALEQAFDSSSIGHNNRYKTMISELELEEVEIPKAECHASFNAMKQNKGVQPLLGVGELACRGGSGELMCVGNGGPPGTCHRFGGPWKHDYFVVKEAIEYHLRNNRCLLLCDDQKEVLRNTWEETARRLPFIPSIPDEGFVDFSRNPSVPDLNDFEMMMNPRYPLVKSSSGKCVDCKNDPAIDRSLCDFAEVRCDVTVGVEPIKRMTAIGYNTTAGDVLRRMPAFSTKDTVFNVRKCEYDCRKMSPDLVYVPDLQVVETQPTDHKDPFKKRLSRRELSKLQLHLNECQKSPEGDWHDLPQIGKYPCGGGSGTMMCRKKVPPQPRSNFWYFNPKNWVSRSEDGPIVSCHQFGPLSMDAFAVEDAVHHYVDDAGDCFVRCDSKSGERRLVYQRVKDHLGDVLPEQKQDLAIALKKALPADPGCSSTCDSHVLPCPGVHNCVCRVVHSKCETEFKGDKGTVESWGLDARMEDVFGMLSVPLGNVRAKHPDVKASHPRVIKNCQHDCHGVLWSQTESVRSEMRRLSRRQ</sequence>
<dbReference type="AlphaFoldDB" id="A0A023B551"/>